<dbReference type="InterPro" id="IPR050265">
    <property type="entry name" value="Fe/Mn_Superoxide_Dismutase"/>
</dbReference>
<dbReference type="PROSITE" id="PS00088">
    <property type="entry name" value="SOD_MN"/>
    <property type="match status" value="1"/>
</dbReference>
<dbReference type="SUPFAM" id="SSF46609">
    <property type="entry name" value="Fe,Mn superoxide dismutase (SOD), N-terminal domain"/>
    <property type="match status" value="1"/>
</dbReference>
<evidence type="ECO:0000256" key="3">
    <source>
        <dbReference type="ARBA" id="ARBA00022723"/>
    </source>
</evidence>
<feature type="domain" description="Manganese/iron superoxide dismutase N-terminal" evidence="6">
    <location>
        <begin position="156"/>
        <end position="236"/>
    </location>
</feature>
<dbReference type="InterPro" id="IPR036314">
    <property type="entry name" value="SOD_C_sf"/>
</dbReference>
<accession>A0ABR5B060</accession>
<evidence type="ECO:0000313" key="9">
    <source>
        <dbReference type="Proteomes" id="UP000031982"/>
    </source>
</evidence>
<dbReference type="Proteomes" id="UP000031982">
    <property type="component" value="Unassembled WGS sequence"/>
</dbReference>
<dbReference type="PANTHER" id="PTHR11404">
    <property type="entry name" value="SUPEROXIDE DISMUTASE 2"/>
    <property type="match status" value="1"/>
</dbReference>
<evidence type="ECO:0000313" key="8">
    <source>
        <dbReference type="EMBL" id="KIL80338.1"/>
    </source>
</evidence>
<organism evidence="8 9">
    <name type="scientific">Bacillus badius</name>
    <dbReference type="NCBI Taxonomy" id="1455"/>
    <lineage>
        <taxon>Bacteria</taxon>
        <taxon>Bacillati</taxon>
        <taxon>Bacillota</taxon>
        <taxon>Bacilli</taxon>
        <taxon>Bacillales</taxon>
        <taxon>Bacillaceae</taxon>
        <taxon>Pseudobacillus</taxon>
    </lineage>
</organism>
<dbReference type="InterPro" id="IPR001189">
    <property type="entry name" value="Mn/Fe_SOD"/>
</dbReference>
<evidence type="ECO:0000259" key="6">
    <source>
        <dbReference type="Pfam" id="PF00081"/>
    </source>
</evidence>
<dbReference type="Pfam" id="PF00081">
    <property type="entry name" value="Sod_Fe_N"/>
    <property type="match status" value="1"/>
</dbReference>
<dbReference type="InterPro" id="IPR019833">
    <property type="entry name" value="Mn/Fe_SOD_BS"/>
</dbReference>
<dbReference type="Gene3D" id="1.10.287.990">
    <property type="entry name" value="Fe,Mn superoxide dismutase (SOD) domain"/>
    <property type="match status" value="1"/>
</dbReference>
<dbReference type="EMBL" id="JXLP01000001">
    <property type="protein sequence ID" value="KIL80338.1"/>
    <property type="molecule type" value="Genomic_DNA"/>
</dbReference>
<dbReference type="InterPro" id="IPR019832">
    <property type="entry name" value="Mn/Fe_SOD_C"/>
</dbReference>
<evidence type="ECO:0000259" key="7">
    <source>
        <dbReference type="Pfam" id="PF02777"/>
    </source>
</evidence>
<reference evidence="8 9" key="1">
    <citation type="submission" date="2015-01" db="EMBL/GenBank/DDBJ databases">
        <title>Genome Assembly of Bacillus badius MTCC 1458.</title>
        <authorList>
            <person name="Verma A."/>
            <person name="Khatri I."/>
            <person name="Mual P."/>
            <person name="Subramanian S."/>
            <person name="Krishnamurthi S."/>
        </authorList>
    </citation>
    <scope>NUCLEOTIDE SEQUENCE [LARGE SCALE GENOMIC DNA]</scope>
    <source>
        <strain evidence="8 9">MTCC 1458</strain>
    </source>
</reference>
<dbReference type="EC" id="1.15.1.1" evidence="2"/>
<dbReference type="Gene3D" id="3.55.40.20">
    <property type="entry name" value="Iron/manganese superoxide dismutase, C-terminal domain"/>
    <property type="match status" value="1"/>
</dbReference>
<dbReference type="RefSeq" id="WP_082040156.1">
    <property type="nucleotide sequence ID" value="NZ_JARTHD010000022.1"/>
</dbReference>
<evidence type="ECO:0000256" key="1">
    <source>
        <dbReference type="ARBA" id="ARBA00008714"/>
    </source>
</evidence>
<sequence length="352" mass="41005">MKYTSPADIEAARQPLASWLPGSFLLCGVQPNSSVEGEERARKNAAEQNAYVEMTAKKGGAAVEKYQFYLKEAKKWCEALCALQHESIDLKQVEKWKKQVGEIDERLSTVTIEEADAIYLEIQELNKEWCQFYDRMLAAETEKQPERAEQVPIGGHKLPPLPYGYNALEPYIDESTMRLHHDRHHKSYVDGLNKAELELQQARRNNQFELVKHWERELAFHGAGHYLHSIFWKVMCPHGGGRPPGPLNREISRSFGSFEEFKKQFSQAAQNVEGGGWAILVWAPQAQRMEILQAEKHQNLSQWDVVPLLVLDVWEHAYYLKYQNKRADYIDNWWHIVCWEEVERRMRKAQAR</sequence>
<gene>
    <name evidence="8" type="ORF">SD77_0186</name>
</gene>
<evidence type="ECO:0000256" key="5">
    <source>
        <dbReference type="SAM" id="Coils"/>
    </source>
</evidence>
<protein>
    <recommendedName>
        <fullName evidence="2">superoxide dismutase</fullName>
        <ecNumber evidence="2">1.15.1.1</ecNumber>
    </recommendedName>
</protein>
<feature type="domain" description="Manganese/iron superoxide dismutase C-terminal" evidence="7">
    <location>
        <begin position="245"/>
        <end position="345"/>
    </location>
</feature>
<keyword evidence="9" id="KW-1185">Reference proteome</keyword>
<dbReference type="Pfam" id="PF02777">
    <property type="entry name" value="Sod_Fe_C"/>
    <property type="match status" value="1"/>
</dbReference>
<evidence type="ECO:0000256" key="2">
    <source>
        <dbReference type="ARBA" id="ARBA00012682"/>
    </source>
</evidence>
<keyword evidence="5" id="KW-0175">Coiled coil</keyword>
<name>A0ABR5B060_BACBA</name>
<keyword evidence="3" id="KW-0479">Metal-binding</keyword>
<proteinExistence type="inferred from homology"/>
<comment type="caution">
    <text evidence="8">The sequence shown here is derived from an EMBL/GenBank/DDBJ whole genome shotgun (WGS) entry which is preliminary data.</text>
</comment>
<dbReference type="InterPro" id="IPR036324">
    <property type="entry name" value="Mn/Fe_SOD_N_sf"/>
</dbReference>
<keyword evidence="4" id="KW-0560">Oxidoreductase</keyword>
<dbReference type="PANTHER" id="PTHR11404:SF6">
    <property type="entry name" value="SUPEROXIDE DISMUTASE [MN], MITOCHONDRIAL"/>
    <property type="match status" value="1"/>
</dbReference>
<feature type="coiled-coil region" evidence="5">
    <location>
        <begin position="185"/>
        <end position="212"/>
    </location>
</feature>
<dbReference type="InterPro" id="IPR019831">
    <property type="entry name" value="Mn/Fe_SOD_N"/>
</dbReference>
<dbReference type="PRINTS" id="PR01703">
    <property type="entry name" value="MNSODISMTASE"/>
</dbReference>
<evidence type="ECO:0000256" key="4">
    <source>
        <dbReference type="ARBA" id="ARBA00023002"/>
    </source>
</evidence>
<dbReference type="SUPFAM" id="SSF54719">
    <property type="entry name" value="Fe,Mn superoxide dismutase (SOD), C-terminal domain"/>
    <property type="match status" value="1"/>
</dbReference>
<comment type="similarity">
    <text evidence="1">Belongs to the iron/manganese superoxide dismutase family.</text>
</comment>